<dbReference type="RefSeq" id="WP_011425144.1">
    <property type="nucleotide sequence ID" value="NC_007761.1"/>
</dbReference>
<sequence length="179" mass="19994">MNNSLDWIKSGGGPLVCIERGNAAQWLGVGGTNFGNGIHTKFSSDYERACDVQDYLGVILLNTGFAVVLGDMPLETRVSYGTGDVPFIVRIFYADQGVDVVEKLNDLKVLDEIDPVESVNVEIREREIVIFDSAYPFSEVGDAYLSLDFQPGKYIVVSKLFEPDERSSLLIHEFRRYQT</sequence>
<dbReference type="Pfam" id="PF15589">
    <property type="entry name" value="Imm21"/>
    <property type="match status" value="1"/>
</dbReference>
<dbReference type="OrthoDB" id="1032342at2"/>
<dbReference type="EMBL" id="CP000133">
    <property type="protein sequence ID" value="ABC90648.1"/>
    <property type="molecule type" value="Genomic_DNA"/>
</dbReference>
<protein>
    <submittedName>
        <fullName evidence="1">Hypothetical conserved protein</fullName>
    </submittedName>
</protein>
<evidence type="ECO:0000313" key="1">
    <source>
        <dbReference type="EMBL" id="ABC90648.1"/>
    </source>
</evidence>
<dbReference type="KEGG" id="ret:RHE_CH01857"/>
<accession>Q2K938</accession>
<proteinExistence type="predicted"/>
<name>Q2K938_RHIEC</name>
<dbReference type="HOGENOM" id="CLU_125896_1_0_5"/>
<dbReference type="AlphaFoldDB" id="Q2K938"/>
<dbReference type="Proteomes" id="UP000001936">
    <property type="component" value="Chromosome"/>
</dbReference>
<keyword evidence="2" id="KW-1185">Reference proteome</keyword>
<dbReference type="InterPro" id="IPR028961">
    <property type="entry name" value="Imm21"/>
</dbReference>
<organism evidence="1 2">
    <name type="scientific">Rhizobium etli (strain ATCC 51251 / DSM 11541 / JCM 21823 / NBRC 15573 / CFN 42)</name>
    <dbReference type="NCBI Taxonomy" id="347834"/>
    <lineage>
        <taxon>Bacteria</taxon>
        <taxon>Pseudomonadati</taxon>
        <taxon>Pseudomonadota</taxon>
        <taxon>Alphaproteobacteria</taxon>
        <taxon>Hyphomicrobiales</taxon>
        <taxon>Rhizobiaceae</taxon>
        <taxon>Rhizobium/Agrobacterium group</taxon>
        <taxon>Rhizobium</taxon>
    </lineage>
</organism>
<evidence type="ECO:0000313" key="2">
    <source>
        <dbReference type="Proteomes" id="UP000001936"/>
    </source>
</evidence>
<dbReference type="eggNOG" id="ENOG5033FTB">
    <property type="taxonomic scope" value="Bacteria"/>
</dbReference>
<reference evidence="1 2" key="1">
    <citation type="journal article" date="2006" name="Proc. Natl. Acad. Sci. U.S.A.">
        <title>The partitioned Rhizobium etli genome: genetic and metabolic redundancy in seven interacting replicons.</title>
        <authorList>
            <person name="Gonzalez V."/>
            <person name="Santamaria R.I."/>
            <person name="Bustos P."/>
            <person name="Hernandez-Gonzalez I."/>
            <person name="Medrano-Soto A."/>
            <person name="Moreno-Hagelsieb G."/>
            <person name="Janga S.C."/>
            <person name="Ramirez M.A."/>
            <person name="Jimenez-Jacinto V."/>
            <person name="Collado-Vides J."/>
            <person name="Davila G."/>
        </authorList>
    </citation>
    <scope>NUCLEOTIDE SEQUENCE [LARGE SCALE GENOMIC DNA]</scope>
    <source>
        <strain evidence="2">ATCC 51251 / DSM 11541 / JCM 21823 / NBRC 15573 / CFN 42</strain>
    </source>
</reference>
<gene>
    <name evidence="1" type="ordered locus">RHE_CH01857</name>
</gene>